<keyword evidence="1" id="KW-0472">Membrane</keyword>
<gene>
    <name evidence="2" type="ORF">HMPREF0908_1774</name>
</gene>
<dbReference type="AlphaFoldDB" id="C4V5I0"/>
<dbReference type="Proteomes" id="UP000005309">
    <property type="component" value="Unassembled WGS sequence"/>
</dbReference>
<dbReference type="RefSeq" id="WP_006690902.1">
    <property type="nucleotide sequence ID" value="NZ_GG694008.1"/>
</dbReference>
<keyword evidence="1" id="KW-1133">Transmembrane helix</keyword>
<dbReference type="eggNOG" id="ENOG502ZSFB">
    <property type="taxonomic scope" value="Bacteria"/>
</dbReference>
<keyword evidence="3" id="KW-1185">Reference proteome</keyword>
<dbReference type="STRING" id="638302.HMPREF0908_1774"/>
<keyword evidence="1" id="KW-0812">Transmembrane</keyword>
<dbReference type="EMBL" id="ACLA01000031">
    <property type="protein sequence ID" value="EEQ47845.1"/>
    <property type="molecule type" value="Genomic_DNA"/>
</dbReference>
<evidence type="ECO:0000313" key="2">
    <source>
        <dbReference type="EMBL" id="EEQ47845.1"/>
    </source>
</evidence>
<organism evidence="2 3">
    <name type="scientific">Selenomonas flueggei ATCC 43531</name>
    <dbReference type="NCBI Taxonomy" id="638302"/>
    <lineage>
        <taxon>Bacteria</taxon>
        <taxon>Bacillati</taxon>
        <taxon>Bacillota</taxon>
        <taxon>Negativicutes</taxon>
        <taxon>Selenomonadales</taxon>
        <taxon>Selenomonadaceae</taxon>
        <taxon>Selenomonas</taxon>
    </lineage>
</organism>
<sequence length="85" mass="9815">MGEFLLLGIGSTRAFLAVLLYLTGILAILTRKYALTFFQELDKMPDYPRTNHELQVLRGIKDQKIFFIILVVYFFAMGTVTLCYE</sequence>
<reference evidence="2 3" key="1">
    <citation type="submission" date="2009-04" db="EMBL/GenBank/DDBJ databases">
        <authorList>
            <person name="Qin X."/>
            <person name="Bachman B."/>
            <person name="Battles P."/>
            <person name="Bell A."/>
            <person name="Bess C."/>
            <person name="Bickham C."/>
            <person name="Chaboub L."/>
            <person name="Chen D."/>
            <person name="Coyle M."/>
            <person name="Deiros D.R."/>
            <person name="Dinh H."/>
            <person name="Forbes L."/>
            <person name="Fowler G."/>
            <person name="Francisco L."/>
            <person name="Fu Q."/>
            <person name="Gubbala S."/>
            <person name="Hale W."/>
            <person name="Han Y."/>
            <person name="Hemphill L."/>
            <person name="Highlander S.K."/>
            <person name="Hirani K."/>
            <person name="Hogues M."/>
            <person name="Jackson L."/>
            <person name="Jakkamsetti A."/>
            <person name="Javaid M."/>
            <person name="Jiang H."/>
            <person name="Korchina V."/>
            <person name="Kovar C."/>
            <person name="Lara F."/>
            <person name="Lee S."/>
            <person name="Mata R."/>
            <person name="Mathew T."/>
            <person name="Moen C."/>
            <person name="Morales K."/>
            <person name="Munidasa M."/>
            <person name="Nazareth L."/>
            <person name="Ngo R."/>
            <person name="Nguyen L."/>
            <person name="Okwuonu G."/>
            <person name="Ongeri F."/>
            <person name="Patil S."/>
            <person name="Petrosino J."/>
            <person name="Pham C."/>
            <person name="Pham P."/>
            <person name="Pu L.-L."/>
            <person name="Puazo M."/>
            <person name="Raj R."/>
            <person name="Reid J."/>
            <person name="Rouhana J."/>
            <person name="Saada N."/>
            <person name="Shang Y."/>
            <person name="Simmons D."/>
            <person name="Thornton R."/>
            <person name="Warren J."/>
            <person name="Weissenberger G."/>
            <person name="Zhang J."/>
            <person name="Zhang L."/>
            <person name="Zhou C."/>
            <person name="Zhu D."/>
            <person name="Muzny D."/>
            <person name="Worley K."/>
            <person name="Gibbs R."/>
        </authorList>
    </citation>
    <scope>NUCLEOTIDE SEQUENCE [LARGE SCALE GENOMIC DNA]</scope>
    <source>
        <strain evidence="2 3">ATCC 43531</strain>
    </source>
</reference>
<dbReference type="HOGENOM" id="CLU_2510818_0_0_9"/>
<evidence type="ECO:0000313" key="3">
    <source>
        <dbReference type="Proteomes" id="UP000005309"/>
    </source>
</evidence>
<protein>
    <submittedName>
        <fullName evidence="2">Uncharacterized protein</fullName>
    </submittedName>
</protein>
<evidence type="ECO:0000256" key="1">
    <source>
        <dbReference type="SAM" id="Phobius"/>
    </source>
</evidence>
<feature type="transmembrane region" description="Helical" evidence="1">
    <location>
        <begin position="65"/>
        <end position="84"/>
    </location>
</feature>
<accession>C4V5I0</accession>
<proteinExistence type="predicted"/>
<feature type="transmembrane region" description="Helical" evidence="1">
    <location>
        <begin position="6"/>
        <end position="29"/>
    </location>
</feature>
<name>C4V5I0_9FIRM</name>
<comment type="caution">
    <text evidence="2">The sequence shown here is derived from an EMBL/GenBank/DDBJ whole genome shotgun (WGS) entry which is preliminary data.</text>
</comment>